<evidence type="ECO:0000259" key="5">
    <source>
        <dbReference type="PROSITE" id="PS51669"/>
    </source>
</evidence>
<dbReference type="EMBL" id="JARFPK010000023">
    <property type="protein sequence ID" value="MDF0590962.1"/>
    <property type="molecule type" value="Genomic_DNA"/>
</dbReference>
<dbReference type="GO" id="GO:0008863">
    <property type="term" value="F:formate dehydrogenase (NAD+) activity"/>
    <property type="evidence" value="ECO:0007669"/>
    <property type="project" value="UniProtKB-EC"/>
</dbReference>
<keyword evidence="3" id="KW-0408">Iron</keyword>
<protein>
    <submittedName>
        <fullName evidence="6">Formate dehydrogenase subunit alpha</fullName>
        <ecNumber evidence="6">1.17.1.9</ecNumber>
    </submittedName>
</protein>
<dbReference type="InterPro" id="IPR006655">
    <property type="entry name" value="Mopterin_OxRdtase_prok_CS"/>
</dbReference>
<keyword evidence="4" id="KW-0411">Iron-sulfur</keyword>
<dbReference type="EC" id="1.17.1.9" evidence="6"/>
<evidence type="ECO:0000256" key="3">
    <source>
        <dbReference type="ARBA" id="ARBA00023004"/>
    </source>
</evidence>
<keyword evidence="6" id="KW-0560">Oxidoreductase</keyword>
<organism evidence="6 7">
    <name type="scientific">Candidatus Methanocrinis natronophilus</name>
    <dbReference type="NCBI Taxonomy" id="3033396"/>
    <lineage>
        <taxon>Archaea</taxon>
        <taxon>Methanobacteriati</taxon>
        <taxon>Methanobacteriota</taxon>
        <taxon>Stenosarchaea group</taxon>
        <taxon>Methanomicrobia</taxon>
        <taxon>Methanotrichales</taxon>
        <taxon>Methanotrichaceae</taxon>
        <taxon>Methanocrinis</taxon>
    </lineage>
</organism>
<sequence>MADERLVPTVCPYCALGCGFYIKINEGGPMIEYMLDHPTNEGSLCAKGNASMEIINHPDRLRHPLKKTEAGWSRISWDEALATVAGKIGETVRDHGPDALGFLGSAKSTNEENYLFQKMARTLGSKNVDCCARRCHSPTIPAFKRALGASCMTNPISDLANSDCIFVIGSNFAENHPIVARWALRAKDRGAKIVVADPRITPTTWHADLHLQIKLGTDVALLNGMMNVIIDEGLWDRKFVADRTVGFEALVDKVAGYTPDKVSGIIGSTPEAIVRAARIYAGSDSSAIVYSMGITQHSHGTNNVTACADLALLTGQLGRSGAGLYPLRGQNNVQGACDMGVLADFYPGSVSVHDPRAVQLIEEAWGTGPLPMGMGMTAETMPVAAASGNLRFLYIIGEDLVNSDSSSSRGRRELESLDFMVVQDIFMTDTAEMADLVLPAAAWAEKEGTFTSSERRVQWSPKALDPPGEARSDLSTILDLARLLGLDFDYAGPEEVLAEIGRVVPSYAGISMARAEERGGVIWPCPFQDHPGTPILHQEGFTAPGGKARIVPVDYLPPAEEATLDYPLLLTTGREALHHNAGSMTRRSFSLMKRAPELFVEMNPLDADRWSIIADDLVEVETRRGAAWARARVTTRQEEGVIFMPFHFPETNMLTSDVIDPEARIPEFKVAACRIGSMKGVI</sequence>
<dbReference type="Proteomes" id="UP001220010">
    <property type="component" value="Unassembled WGS sequence"/>
</dbReference>
<evidence type="ECO:0000256" key="1">
    <source>
        <dbReference type="ARBA" id="ARBA00022485"/>
    </source>
</evidence>
<dbReference type="Gene3D" id="2.40.40.20">
    <property type="match status" value="1"/>
</dbReference>
<dbReference type="InterPro" id="IPR006657">
    <property type="entry name" value="MoPterin_dinucl-bd_dom"/>
</dbReference>
<evidence type="ECO:0000313" key="7">
    <source>
        <dbReference type="Proteomes" id="UP001220010"/>
    </source>
</evidence>
<evidence type="ECO:0000256" key="2">
    <source>
        <dbReference type="ARBA" id="ARBA00022723"/>
    </source>
</evidence>
<evidence type="ECO:0000256" key="4">
    <source>
        <dbReference type="ARBA" id="ARBA00023014"/>
    </source>
</evidence>
<keyword evidence="7" id="KW-1185">Reference proteome</keyword>
<dbReference type="Gene3D" id="3.40.228.10">
    <property type="entry name" value="Dimethylsulfoxide Reductase, domain 2"/>
    <property type="match status" value="1"/>
</dbReference>
<dbReference type="CDD" id="cd02753">
    <property type="entry name" value="MopB_Formate-Dh-H"/>
    <property type="match status" value="1"/>
</dbReference>
<dbReference type="RefSeq" id="WP_316966708.1">
    <property type="nucleotide sequence ID" value="NZ_JARFPK010000023.1"/>
</dbReference>
<dbReference type="Gene3D" id="3.40.50.740">
    <property type="match status" value="1"/>
</dbReference>
<dbReference type="Pfam" id="PF04879">
    <property type="entry name" value="Molybdop_Fe4S4"/>
    <property type="match status" value="1"/>
</dbReference>
<accession>A0ABT5X8D6</accession>
<comment type="caution">
    <text evidence="6">The sequence shown here is derived from an EMBL/GenBank/DDBJ whole genome shotgun (WGS) entry which is preliminary data.</text>
</comment>
<keyword evidence="2" id="KW-0479">Metal-binding</keyword>
<dbReference type="SUPFAM" id="SSF53706">
    <property type="entry name" value="Formate dehydrogenase/DMSO reductase, domains 1-3"/>
    <property type="match status" value="1"/>
</dbReference>
<dbReference type="InterPro" id="IPR041924">
    <property type="entry name" value="Formate_Dh-H_N"/>
</dbReference>
<dbReference type="Pfam" id="PF00384">
    <property type="entry name" value="Molybdopterin"/>
    <property type="match status" value="1"/>
</dbReference>
<dbReference type="InterPro" id="IPR006963">
    <property type="entry name" value="Mopterin_OxRdtase_4Fe-4S_dom"/>
</dbReference>
<dbReference type="PROSITE" id="PS51669">
    <property type="entry name" value="4FE4S_MOW_BIS_MGD"/>
    <property type="match status" value="1"/>
</dbReference>
<name>A0ABT5X8D6_9EURY</name>
<dbReference type="SUPFAM" id="SSF50692">
    <property type="entry name" value="ADC-like"/>
    <property type="match status" value="1"/>
</dbReference>
<dbReference type="InterPro" id="IPR006656">
    <property type="entry name" value="Mopterin_OxRdtase"/>
</dbReference>
<keyword evidence="1" id="KW-0004">4Fe-4S</keyword>
<dbReference type="InterPro" id="IPR050123">
    <property type="entry name" value="Prok_molybdopt-oxidoreductase"/>
</dbReference>
<reference evidence="6 7" key="1">
    <citation type="submission" date="2023-03" db="EMBL/GenBank/DDBJ databases">
        <title>WGS of Methanotrichaceae archaeon Mx.</title>
        <authorList>
            <person name="Sorokin D.Y."/>
            <person name="Merkel A.Y."/>
        </authorList>
    </citation>
    <scope>NUCLEOTIDE SEQUENCE [LARGE SCALE GENOMIC DNA]</scope>
    <source>
        <strain evidence="6 7">Mx</strain>
    </source>
</reference>
<dbReference type="Gene3D" id="2.20.25.90">
    <property type="entry name" value="ADC-like domains"/>
    <property type="match status" value="1"/>
</dbReference>
<gene>
    <name evidence="6" type="primary">fdhF</name>
    <name evidence="6" type="ORF">P0O15_07250</name>
</gene>
<dbReference type="Pfam" id="PF01568">
    <property type="entry name" value="Molydop_binding"/>
    <property type="match status" value="1"/>
</dbReference>
<feature type="domain" description="4Fe-4S Mo/W bis-MGD-type" evidence="5">
    <location>
        <begin position="4"/>
        <end position="59"/>
    </location>
</feature>
<dbReference type="PROSITE" id="PS00490">
    <property type="entry name" value="MOLYBDOPTERIN_PROK_2"/>
    <property type="match status" value="1"/>
</dbReference>
<dbReference type="CDD" id="cd00508">
    <property type="entry name" value="MopB_CT_Fdh-Nap-like"/>
    <property type="match status" value="1"/>
</dbReference>
<evidence type="ECO:0000313" key="6">
    <source>
        <dbReference type="EMBL" id="MDF0590962.1"/>
    </source>
</evidence>
<dbReference type="NCBIfam" id="TIGR01591">
    <property type="entry name" value="Fdh-alpha"/>
    <property type="match status" value="1"/>
</dbReference>
<dbReference type="PANTHER" id="PTHR43105:SF10">
    <property type="entry name" value="NADH-QUINONE OXIDOREDUCTASE SUBUNIT G"/>
    <property type="match status" value="1"/>
</dbReference>
<proteinExistence type="predicted"/>
<dbReference type="InterPro" id="IPR009010">
    <property type="entry name" value="Asp_de-COase-like_dom_sf"/>
</dbReference>
<dbReference type="SMART" id="SM00926">
    <property type="entry name" value="Molybdop_Fe4S4"/>
    <property type="match status" value="1"/>
</dbReference>
<dbReference type="PANTHER" id="PTHR43105">
    <property type="entry name" value="RESPIRATORY NITRATE REDUCTASE"/>
    <property type="match status" value="1"/>
</dbReference>
<dbReference type="InterPro" id="IPR006478">
    <property type="entry name" value="Formate_DH_asu"/>
</dbReference>